<dbReference type="InterPro" id="IPR036737">
    <property type="entry name" value="OmpA-like_sf"/>
</dbReference>
<evidence type="ECO:0000259" key="3">
    <source>
        <dbReference type="PROSITE" id="PS51123"/>
    </source>
</evidence>
<name>A0A1H5SRI6_9FLAO</name>
<proteinExistence type="predicted"/>
<gene>
    <name evidence="4" type="ORF">SAMN05421847_0222</name>
</gene>
<evidence type="ECO:0000313" key="4">
    <source>
        <dbReference type="EMBL" id="SEF52451.1"/>
    </source>
</evidence>
<dbReference type="AlphaFoldDB" id="A0A1H5SRI6"/>
<dbReference type="Pfam" id="PF06078">
    <property type="entry name" value="DUF937"/>
    <property type="match status" value="1"/>
</dbReference>
<accession>A0A1H5SRI6</accession>
<dbReference type="PROSITE" id="PS51123">
    <property type="entry name" value="OMPA_2"/>
    <property type="match status" value="1"/>
</dbReference>
<dbReference type="Proteomes" id="UP000236738">
    <property type="component" value="Unassembled WGS sequence"/>
</dbReference>
<evidence type="ECO:0000256" key="1">
    <source>
        <dbReference type="PROSITE-ProRule" id="PRU00473"/>
    </source>
</evidence>
<organism evidence="4 5">
    <name type="scientific">Halpernia humi</name>
    <dbReference type="NCBI Taxonomy" id="493375"/>
    <lineage>
        <taxon>Bacteria</taxon>
        <taxon>Pseudomonadati</taxon>
        <taxon>Bacteroidota</taxon>
        <taxon>Flavobacteriia</taxon>
        <taxon>Flavobacteriales</taxon>
        <taxon>Weeksellaceae</taxon>
        <taxon>Chryseobacterium group</taxon>
        <taxon>Halpernia</taxon>
    </lineage>
</organism>
<dbReference type="PANTHER" id="PTHR30329">
    <property type="entry name" value="STATOR ELEMENT OF FLAGELLAR MOTOR COMPLEX"/>
    <property type="match status" value="1"/>
</dbReference>
<dbReference type="InterPro" id="IPR006665">
    <property type="entry name" value="OmpA-like"/>
</dbReference>
<dbReference type="Gene3D" id="3.30.1330.60">
    <property type="entry name" value="OmpA-like domain"/>
    <property type="match status" value="1"/>
</dbReference>
<dbReference type="GO" id="GO:0016020">
    <property type="term" value="C:membrane"/>
    <property type="evidence" value="ECO:0007669"/>
    <property type="project" value="UniProtKB-UniRule"/>
</dbReference>
<dbReference type="OrthoDB" id="9782229at2"/>
<keyword evidence="5" id="KW-1185">Reference proteome</keyword>
<feature type="domain" description="OmpA-like" evidence="3">
    <location>
        <begin position="315"/>
        <end position="432"/>
    </location>
</feature>
<sequence>MALDIIDLIKGQIGPAVISQASTHLGESESSVSKAITALLPTIVGGLANNADKSGVLDTIMSASSSNILGNLMGDSHTSMITNLLTSLFGDKIDAITNSISSFSGVSNASSSSLLNMVTAAAVGSIGKYATENNLGTSGLSSLLSHQKDGLSSLLPAGLSLASLGLGHLGSSEKVVVPEPENITVTTHDGPKVDVTKSGDAHVNVAPENNDDAGSIWKWLLPLILLLAAGWWIWNQYQHNKMNPTKSDTDSTMMKSDSANTSMMKDSTDMNTSAKIETDIDLNGVKLKGYANGMEESMIAFLKSGNYKNAANDDALKTTWFNFDHVNFKIGSATELEEGSQRQIDNLVAILKAYPDAKINVGGYTDKSGDEAKNLALSQARADEIKSLLTKAGVGSQVIVAKGYGSEQAKLPATASVADRAVDRKMAVRFTK</sequence>
<evidence type="ECO:0000313" key="5">
    <source>
        <dbReference type="Proteomes" id="UP000236738"/>
    </source>
</evidence>
<evidence type="ECO:0000256" key="2">
    <source>
        <dbReference type="SAM" id="MobiDB-lite"/>
    </source>
</evidence>
<dbReference type="PANTHER" id="PTHR30329:SF21">
    <property type="entry name" value="LIPOPROTEIN YIAD-RELATED"/>
    <property type="match status" value="1"/>
</dbReference>
<dbReference type="InterPro" id="IPR009282">
    <property type="entry name" value="DUF937"/>
</dbReference>
<dbReference type="Pfam" id="PF00691">
    <property type="entry name" value="OmpA"/>
    <property type="match status" value="1"/>
</dbReference>
<feature type="region of interest" description="Disordered" evidence="2">
    <location>
        <begin position="244"/>
        <end position="270"/>
    </location>
</feature>
<protein>
    <submittedName>
        <fullName evidence="4">OmpA family protein</fullName>
    </submittedName>
</protein>
<keyword evidence="1" id="KW-0472">Membrane</keyword>
<reference evidence="5" key="1">
    <citation type="submission" date="2016-10" db="EMBL/GenBank/DDBJ databases">
        <authorList>
            <person name="Varghese N."/>
            <person name="Submissions S."/>
        </authorList>
    </citation>
    <scope>NUCLEOTIDE SEQUENCE [LARGE SCALE GENOMIC DNA]</scope>
    <source>
        <strain evidence="5">DSM 21580</strain>
    </source>
</reference>
<dbReference type="EMBL" id="FNUS01000001">
    <property type="protein sequence ID" value="SEF52451.1"/>
    <property type="molecule type" value="Genomic_DNA"/>
</dbReference>
<dbReference type="InterPro" id="IPR050330">
    <property type="entry name" value="Bact_OuterMem_StrucFunc"/>
</dbReference>
<dbReference type="CDD" id="cd07185">
    <property type="entry name" value="OmpA_C-like"/>
    <property type="match status" value="1"/>
</dbReference>
<dbReference type="SUPFAM" id="SSF103088">
    <property type="entry name" value="OmpA-like"/>
    <property type="match status" value="1"/>
</dbReference>
<feature type="compositionally biased region" description="Polar residues" evidence="2">
    <location>
        <begin position="259"/>
        <end position="270"/>
    </location>
</feature>
<dbReference type="RefSeq" id="WP_103912275.1">
    <property type="nucleotide sequence ID" value="NZ_FNUS01000001.1"/>
</dbReference>